<sequence>MAQYIAGGAAGLGAINSMVSGSNAAKQSNANANAMNQYANNLALQTGSQVSQIRNQGAQVMGQQSAAFADNGTGTGGSNALIQRSTAIDTEMDAANANYNGQLQIANAQNQASALRAQAKAQKPGLMSLLGGAANTAGAYYGANAMINGLPKR</sequence>
<dbReference type="Proteomes" id="UP001596215">
    <property type="component" value="Unassembled WGS sequence"/>
</dbReference>
<evidence type="ECO:0008006" key="3">
    <source>
        <dbReference type="Google" id="ProtNLM"/>
    </source>
</evidence>
<comment type="caution">
    <text evidence="1">The sequence shown here is derived from an EMBL/GenBank/DDBJ whole genome shotgun (WGS) entry which is preliminary data.</text>
</comment>
<evidence type="ECO:0000313" key="2">
    <source>
        <dbReference type="Proteomes" id="UP001596215"/>
    </source>
</evidence>
<proteinExistence type="predicted"/>
<dbReference type="EMBL" id="JBHSUC010000005">
    <property type="protein sequence ID" value="MFC6361769.1"/>
    <property type="molecule type" value="Genomic_DNA"/>
</dbReference>
<gene>
    <name evidence="1" type="ORF">ACFP73_06575</name>
</gene>
<name>A0ABW1VKY7_9GAMM</name>
<protein>
    <recommendedName>
        <fullName evidence="3">DNA transfer protein</fullName>
    </recommendedName>
</protein>
<organism evidence="1 2">
    <name type="scientific">Tatumella punctata</name>
    <dbReference type="NCBI Taxonomy" id="399969"/>
    <lineage>
        <taxon>Bacteria</taxon>
        <taxon>Pseudomonadati</taxon>
        <taxon>Pseudomonadota</taxon>
        <taxon>Gammaproteobacteria</taxon>
        <taxon>Enterobacterales</taxon>
        <taxon>Erwiniaceae</taxon>
        <taxon>Tatumella</taxon>
    </lineage>
</organism>
<evidence type="ECO:0000313" key="1">
    <source>
        <dbReference type="EMBL" id="MFC6361769.1"/>
    </source>
</evidence>
<accession>A0ABW1VKY7</accession>
<reference evidence="2" key="1">
    <citation type="journal article" date="2019" name="Int. J. Syst. Evol. Microbiol.">
        <title>The Global Catalogue of Microorganisms (GCM) 10K type strain sequencing project: providing services to taxonomists for standard genome sequencing and annotation.</title>
        <authorList>
            <consortium name="The Broad Institute Genomics Platform"/>
            <consortium name="The Broad Institute Genome Sequencing Center for Infectious Disease"/>
            <person name="Wu L."/>
            <person name="Ma J."/>
        </authorList>
    </citation>
    <scope>NUCLEOTIDE SEQUENCE [LARGE SCALE GENOMIC DNA]</scope>
    <source>
        <strain evidence="2">CGMCC 4.1530</strain>
    </source>
</reference>
<keyword evidence="2" id="KW-1185">Reference proteome</keyword>
<dbReference type="RefSeq" id="WP_343878253.1">
    <property type="nucleotide sequence ID" value="NZ_BAAAFW010000095.1"/>
</dbReference>